<organism evidence="2 3">
    <name type="scientific">Oikeobacillus pervagus</name>
    <dbReference type="NCBI Taxonomy" id="1325931"/>
    <lineage>
        <taxon>Bacteria</taxon>
        <taxon>Bacillati</taxon>
        <taxon>Bacillota</taxon>
        <taxon>Bacilli</taxon>
        <taxon>Bacillales</taxon>
        <taxon>Bacillaceae</taxon>
        <taxon>Oikeobacillus</taxon>
    </lineage>
</organism>
<dbReference type="AlphaFoldDB" id="A0AAJ1WFX6"/>
<evidence type="ECO:0000256" key="1">
    <source>
        <dbReference type="PROSITE-ProRule" id="PRU00339"/>
    </source>
</evidence>
<dbReference type="InterPro" id="IPR011990">
    <property type="entry name" value="TPR-like_helical_dom_sf"/>
</dbReference>
<dbReference type="SUPFAM" id="SSF103642">
    <property type="entry name" value="Sec-C motif"/>
    <property type="match status" value="1"/>
</dbReference>
<dbReference type="EMBL" id="JAUSUC010000007">
    <property type="protein sequence ID" value="MDQ0214442.1"/>
    <property type="molecule type" value="Genomic_DNA"/>
</dbReference>
<dbReference type="InterPro" id="IPR019734">
    <property type="entry name" value="TPR_rpt"/>
</dbReference>
<dbReference type="SUPFAM" id="SSF48452">
    <property type="entry name" value="TPR-like"/>
    <property type="match status" value="1"/>
</dbReference>
<dbReference type="Pfam" id="PF02810">
    <property type="entry name" value="SEC-C"/>
    <property type="match status" value="1"/>
</dbReference>
<dbReference type="InterPro" id="IPR004027">
    <property type="entry name" value="SEC_C_motif"/>
</dbReference>
<dbReference type="Gene3D" id="1.25.40.10">
    <property type="entry name" value="Tetratricopeptide repeat domain"/>
    <property type="match status" value="1"/>
</dbReference>
<sequence>MKKIGRNDLCPCGSGKKYKKCCGKSNVVSMDRLVENELKEIQLDIFQYSRKYSVEIDEYVEELCDDFDVPYEALDIFHFFVSTWYITYVKLSGQTILEEFIDGHLHTFTRQRIKEIVKSWAVSNITPSISMILEQDNQLTLTLQDIFTNEVKKVKELGESRDVEVGGLVLGTILPAGEKNVFLTSFIDLPSGQTDGMQSYLLKLYEDSGKENPKDFTSEFFPEILSLFMFGIPEQSMENLTWNLPEHKKVADEFMDYMSDVKNSEIVTDLGLLIWHRFCEKRNPKIKKVDLYVAVLVYFVSRMSEFSWGITQKRLAEEFNVSASSISAKYNEMEEIFYEEINRLKDENLSSFYDEEDIDSSAPFNTRMTMERELRKLERKMENMNFESLDEVNEFMNQQINHPKTASEPLSNKEKAQELLFDAYETTGPKRFQLAKKALKLYPNSPDAYLILAEEYEWEPLKQLKLYRKGIEAGEKDLGHDFFKKNKGHFWGIVSTRPYMRVKYEYGVLLMDLQKYEEAIKQLEDLLALNPSDNQGVRYELFLAYVECGLLNKAKSLLMQYPEVTANGAYNEALLGYLENGLSNKVKIQMGKAKEKNPYVIDFLIGKKKLPLSAPAAYQIGETSEAIIYAIDHHHIWNKHPEAIEWLKRI</sequence>
<reference evidence="2" key="1">
    <citation type="submission" date="2023-07" db="EMBL/GenBank/DDBJ databases">
        <title>Genomic Encyclopedia of Type Strains, Phase IV (KMG-IV): sequencing the most valuable type-strain genomes for metagenomic binning, comparative biology and taxonomic classification.</title>
        <authorList>
            <person name="Goeker M."/>
        </authorList>
    </citation>
    <scope>NUCLEOTIDE SEQUENCE</scope>
    <source>
        <strain evidence="2">DSM 23947</strain>
    </source>
</reference>
<dbReference type="Gene3D" id="3.10.450.50">
    <property type="match status" value="1"/>
</dbReference>
<dbReference type="PROSITE" id="PS50005">
    <property type="entry name" value="TPR"/>
    <property type="match status" value="1"/>
</dbReference>
<dbReference type="RefSeq" id="WP_307256433.1">
    <property type="nucleotide sequence ID" value="NZ_JAUSUC010000007.1"/>
</dbReference>
<protein>
    <submittedName>
        <fullName evidence="2">Tetratricopeptide (TPR) repeat protein</fullName>
    </submittedName>
</protein>
<evidence type="ECO:0000313" key="2">
    <source>
        <dbReference type="EMBL" id="MDQ0214442.1"/>
    </source>
</evidence>
<proteinExistence type="predicted"/>
<comment type="caution">
    <text evidence="2">The sequence shown here is derived from an EMBL/GenBank/DDBJ whole genome shotgun (WGS) entry which is preliminary data.</text>
</comment>
<evidence type="ECO:0000313" key="3">
    <source>
        <dbReference type="Proteomes" id="UP001237207"/>
    </source>
</evidence>
<feature type="repeat" description="TPR" evidence="1">
    <location>
        <begin position="500"/>
        <end position="533"/>
    </location>
</feature>
<dbReference type="Proteomes" id="UP001237207">
    <property type="component" value="Unassembled WGS sequence"/>
</dbReference>
<keyword evidence="3" id="KW-1185">Reference proteome</keyword>
<name>A0AAJ1WFX6_9BACI</name>
<dbReference type="Pfam" id="PF14559">
    <property type="entry name" value="TPR_19"/>
    <property type="match status" value="1"/>
</dbReference>
<accession>A0AAJ1WFX6</accession>
<keyword evidence="1" id="KW-0802">TPR repeat</keyword>
<gene>
    <name evidence="2" type="ORF">J2S13_000838</name>
</gene>
<dbReference type="CDD" id="cd00043">
    <property type="entry name" value="CYCLIN_SF"/>
    <property type="match status" value="1"/>
</dbReference>